<feature type="domain" description="N-acetyltransferase" evidence="3">
    <location>
        <begin position="10"/>
        <end position="165"/>
    </location>
</feature>
<comment type="caution">
    <text evidence="4">The sequence shown here is derived from an EMBL/GenBank/DDBJ whole genome shotgun (WGS) entry which is preliminary data.</text>
</comment>
<dbReference type="RefSeq" id="WP_187782579.1">
    <property type="nucleotide sequence ID" value="NZ_JACTVA010000001.1"/>
</dbReference>
<keyword evidence="2" id="KW-0012">Acyltransferase</keyword>
<dbReference type="InterPro" id="IPR016181">
    <property type="entry name" value="Acyl_CoA_acyltransferase"/>
</dbReference>
<evidence type="ECO:0000256" key="1">
    <source>
        <dbReference type="ARBA" id="ARBA00022679"/>
    </source>
</evidence>
<keyword evidence="1" id="KW-0808">Transferase</keyword>
<dbReference type="InterPro" id="IPR000182">
    <property type="entry name" value="GNAT_dom"/>
</dbReference>
<dbReference type="Proteomes" id="UP000626026">
    <property type="component" value="Unassembled WGS sequence"/>
</dbReference>
<organism evidence="4 5">
    <name type="scientific">Teichococcus aerophilus</name>
    <dbReference type="NCBI Taxonomy" id="1224513"/>
    <lineage>
        <taxon>Bacteria</taxon>
        <taxon>Pseudomonadati</taxon>
        <taxon>Pseudomonadota</taxon>
        <taxon>Alphaproteobacteria</taxon>
        <taxon>Acetobacterales</taxon>
        <taxon>Roseomonadaceae</taxon>
        <taxon>Roseomonas</taxon>
    </lineage>
</organism>
<evidence type="ECO:0000313" key="4">
    <source>
        <dbReference type="EMBL" id="MBC9205410.1"/>
    </source>
</evidence>
<keyword evidence="5" id="KW-1185">Reference proteome</keyword>
<dbReference type="Pfam" id="PF00583">
    <property type="entry name" value="Acetyltransf_1"/>
    <property type="match status" value="1"/>
</dbReference>
<name>A0ABR7RFV5_9PROT</name>
<dbReference type="PROSITE" id="PS51186">
    <property type="entry name" value="GNAT"/>
    <property type="match status" value="1"/>
</dbReference>
<accession>A0ABR7RFV5</accession>
<reference evidence="4 5" key="1">
    <citation type="journal article" date="2013" name="Int. J. Syst. Evol. Microbiol.">
        <title>Roseomonas aerophila sp. nov., isolated from air.</title>
        <authorList>
            <person name="Kim S.J."/>
            <person name="Weon H.Y."/>
            <person name="Ahn J.H."/>
            <person name="Hong S.B."/>
            <person name="Seok S.J."/>
            <person name="Whang K.S."/>
            <person name="Kwon S.W."/>
        </authorList>
    </citation>
    <scope>NUCLEOTIDE SEQUENCE [LARGE SCALE GENOMIC DNA]</scope>
    <source>
        <strain evidence="4 5">NBRC 108923</strain>
    </source>
</reference>
<dbReference type="Gene3D" id="3.40.630.30">
    <property type="match status" value="1"/>
</dbReference>
<dbReference type="EMBL" id="JACTVA010000001">
    <property type="protein sequence ID" value="MBC9205410.1"/>
    <property type="molecule type" value="Genomic_DNA"/>
</dbReference>
<evidence type="ECO:0000259" key="3">
    <source>
        <dbReference type="PROSITE" id="PS51186"/>
    </source>
</evidence>
<dbReference type="PANTHER" id="PTHR43877:SF1">
    <property type="entry name" value="ACETYLTRANSFERASE"/>
    <property type="match status" value="1"/>
</dbReference>
<evidence type="ECO:0000256" key="2">
    <source>
        <dbReference type="ARBA" id="ARBA00023315"/>
    </source>
</evidence>
<dbReference type="InterPro" id="IPR050832">
    <property type="entry name" value="Bact_Acetyltransf"/>
</dbReference>
<gene>
    <name evidence="4" type="ORF">IBL26_01075</name>
</gene>
<evidence type="ECO:0000313" key="5">
    <source>
        <dbReference type="Proteomes" id="UP000626026"/>
    </source>
</evidence>
<protein>
    <submittedName>
        <fullName evidence="4">GNAT family N-acetyltransferase</fullName>
    </submittedName>
</protein>
<dbReference type="CDD" id="cd04301">
    <property type="entry name" value="NAT_SF"/>
    <property type="match status" value="1"/>
</dbReference>
<sequence length="165" mass="18096">MLEDHELPALRIRTTAEVPDVIPLVAERIWAAWWHDDGYPLQAIAERLAESLHPDAVPTTLVASRGADFAGTVSLIECDMEERPEYSPWLAALWVEPAHRRQGVAEALMESVLALAAAGSIGTVYLCATPDNTPYYAKRGWRPVEQDVAGMDILCRSSPGVPPHT</sequence>
<proteinExistence type="predicted"/>
<dbReference type="PANTHER" id="PTHR43877">
    <property type="entry name" value="AMINOALKYLPHOSPHONATE N-ACETYLTRANSFERASE-RELATED-RELATED"/>
    <property type="match status" value="1"/>
</dbReference>
<dbReference type="SUPFAM" id="SSF55729">
    <property type="entry name" value="Acyl-CoA N-acyltransferases (Nat)"/>
    <property type="match status" value="1"/>
</dbReference>